<feature type="transmembrane region" description="Helical" evidence="7">
    <location>
        <begin position="70"/>
        <end position="87"/>
    </location>
</feature>
<evidence type="ECO:0000256" key="1">
    <source>
        <dbReference type="ARBA" id="ARBA00004651"/>
    </source>
</evidence>
<evidence type="ECO:0000256" key="5">
    <source>
        <dbReference type="ARBA" id="ARBA00022989"/>
    </source>
</evidence>
<keyword evidence="4 7" id="KW-0812">Transmembrane</keyword>
<evidence type="ECO:0000313" key="9">
    <source>
        <dbReference type="Proteomes" id="UP000008809"/>
    </source>
</evidence>
<evidence type="ECO:0008006" key="10">
    <source>
        <dbReference type="Google" id="ProtNLM"/>
    </source>
</evidence>
<dbReference type="EMBL" id="CP000250">
    <property type="protein sequence ID" value="ABD05417.1"/>
    <property type="molecule type" value="Genomic_DNA"/>
</dbReference>
<dbReference type="GO" id="GO:0022857">
    <property type="term" value="F:transmembrane transporter activity"/>
    <property type="evidence" value="ECO:0007669"/>
    <property type="project" value="InterPro"/>
</dbReference>
<keyword evidence="6 7" id="KW-0472">Membrane</keyword>
<feature type="transmembrane region" description="Helical" evidence="7">
    <location>
        <begin position="118"/>
        <end position="138"/>
    </location>
</feature>
<dbReference type="PANTHER" id="PTHR30509:SF9">
    <property type="entry name" value="MULTIDRUG RESISTANCE PROTEIN MDTO"/>
    <property type="match status" value="1"/>
</dbReference>
<dbReference type="HOGENOM" id="CLU_059320_0_0_5"/>
<feature type="transmembrane region" description="Helical" evidence="7">
    <location>
        <begin position="93"/>
        <end position="111"/>
    </location>
</feature>
<dbReference type="RefSeq" id="WP_011439606.1">
    <property type="nucleotide sequence ID" value="NC_007778.1"/>
</dbReference>
<protein>
    <recommendedName>
        <fullName evidence="10">FUSC family protein</fullName>
    </recommendedName>
</protein>
<proteinExistence type="predicted"/>
<dbReference type="GO" id="GO:0005886">
    <property type="term" value="C:plasma membrane"/>
    <property type="evidence" value="ECO:0007669"/>
    <property type="project" value="UniProtKB-SubCell"/>
</dbReference>
<keyword evidence="5 7" id="KW-1133">Transmembrane helix</keyword>
<organism evidence="8 9">
    <name type="scientific">Rhodopseudomonas palustris (strain HaA2)</name>
    <dbReference type="NCBI Taxonomy" id="316058"/>
    <lineage>
        <taxon>Bacteria</taxon>
        <taxon>Pseudomonadati</taxon>
        <taxon>Pseudomonadota</taxon>
        <taxon>Alphaproteobacteria</taxon>
        <taxon>Hyphomicrobiales</taxon>
        <taxon>Nitrobacteraceae</taxon>
        <taxon>Rhodopseudomonas</taxon>
    </lineage>
</organism>
<evidence type="ECO:0000256" key="6">
    <source>
        <dbReference type="ARBA" id="ARBA00023136"/>
    </source>
</evidence>
<keyword evidence="3" id="KW-1003">Cell membrane</keyword>
<dbReference type="STRING" id="316058.RPB_0706"/>
<keyword evidence="2" id="KW-0813">Transport</keyword>
<accession>Q2J293</accession>
<feature type="transmembrane region" description="Helical" evidence="7">
    <location>
        <begin position="144"/>
        <end position="163"/>
    </location>
</feature>
<evidence type="ECO:0000256" key="7">
    <source>
        <dbReference type="SAM" id="Phobius"/>
    </source>
</evidence>
<dbReference type="Pfam" id="PF04632">
    <property type="entry name" value="FUSC"/>
    <property type="match status" value="1"/>
</dbReference>
<evidence type="ECO:0000256" key="2">
    <source>
        <dbReference type="ARBA" id="ARBA00022448"/>
    </source>
</evidence>
<dbReference type="InterPro" id="IPR006726">
    <property type="entry name" value="PHBA_efflux_AaeB/fusaric-R"/>
</dbReference>
<dbReference type="eggNOG" id="COG4129">
    <property type="taxonomic scope" value="Bacteria"/>
</dbReference>
<dbReference type="Proteomes" id="UP000008809">
    <property type="component" value="Chromosome"/>
</dbReference>
<gene>
    <name evidence="8" type="ordered locus">RPB_0706</name>
</gene>
<keyword evidence="9" id="KW-1185">Reference proteome</keyword>
<dbReference type="PANTHER" id="PTHR30509">
    <property type="entry name" value="P-HYDROXYBENZOIC ACID EFFLUX PUMP SUBUNIT-RELATED"/>
    <property type="match status" value="1"/>
</dbReference>
<reference evidence="8 9" key="1">
    <citation type="submission" date="2006-01" db="EMBL/GenBank/DDBJ databases">
        <title>Complete sequence of Rhodopseudomonas palustris HaA2.</title>
        <authorList>
            <consortium name="US DOE Joint Genome Institute"/>
            <person name="Copeland A."/>
            <person name="Lucas S."/>
            <person name="Lapidus A."/>
            <person name="Barry K."/>
            <person name="Detter J.C."/>
            <person name="Glavina T."/>
            <person name="Hammon N."/>
            <person name="Israni S."/>
            <person name="Pitluck S."/>
            <person name="Chain P."/>
            <person name="Malfatti S."/>
            <person name="Shin M."/>
            <person name="Vergez L."/>
            <person name="Schmutz J."/>
            <person name="Larimer F."/>
            <person name="Land M."/>
            <person name="Hauser L."/>
            <person name="Pelletier D.A."/>
            <person name="Kyrpides N."/>
            <person name="Anderson I."/>
            <person name="Oda Y."/>
            <person name="Harwood C.S."/>
            <person name="Richardson P."/>
        </authorList>
    </citation>
    <scope>NUCLEOTIDE SEQUENCE [LARGE SCALE GENOMIC DNA]</scope>
    <source>
        <strain evidence="8 9">HaA2</strain>
    </source>
</reference>
<feature type="transmembrane region" description="Helical" evidence="7">
    <location>
        <begin position="21"/>
        <end position="39"/>
    </location>
</feature>
<comment type="subcellular location">
    <subcellularLocation>
        <location evidence="1">Cell membrane</location>
        <topology evidence="1">Multi-pass membrane protein</topology>
    </subcellularLocation>
</comment>
<sequence>MKPFWSRYPAYLRPRRPQWGLALRVTIGALLALAAAQALHLRLPLWAVLTAIIVTQLSVGRSVKIAFDYLVGTIGGAIYGGAITILVPHHSELALLGVLALAVAPLALLAAVKPSLNVATVTAIIVLLVPTMTPVAPLDSAIDRVLEVAVGSLSGLLVSFFVLPSRAQALALAAAARALDLMAVALGELLAGLTRGLDNDALHRLQDGIGASLVTLNEIGDEAEHERATGLSRGPDIGPLIRTLLRLRHDLVMVGRAVAAPLPRALQDRLGPSLESFRAAATLHLAASAAALRDRGPPPPLRAVIAALDAYAAEIAKVRGDGLTREFSGEQAERFFALGFALEQLSQNFRDLEMRVTEWARPGAAVADTPPVS</sequence>
<dbReference type="OrthoDB" id="7254882at2"/>
<dbReference type="AlphaFoldDB" id="Q2J293"/>
<evidence type="ECO:0000313" key="8">
    <source>
        <dbReference type="EMBL" id="ABD05417.1"/>
    </source>
</evidence>
<name>Q2J293_RHOP2</name>
<evidence type="ECO:0000256" key="4">
    <source>
        <dbReference type="ARBA" id="ARBA00022692"/>
    </source>
</evidence>
<evidence type="ECO:0000256" key="3">
    <source>
        <dbReference type="ARBA" id="ARBA00022475"/>
    </source>
</evidence>
<dbReference type="KEGG" id="rpb:RPB_0706"/>